<dbReference type="InterPro" id="IPR007037">
    <property type="entry name" value="SIP_rossman_dom"/>
</dbReference>
<dbReference type="InterPro" id="IPR013113">
    <property type="entry name" value="SIP_FAD-bd"/>
</dbReference>
<dbReference type="PANTHER" id="PTHR30157:SF0">
    <property type="entry name" value="NADPH-DEPENDENT FERRIC-CHELATE REDUCTASE"/>
    <property type="match status" value="1"/>
</dbReference>
<sequence length="302" mass="32755">MTYATSGALYAEVVETARLSPHLVRIVLGGEEMPQYRPLEVADEAVVLWFPKPGEDRPAPTTLKDGVWGHHDPSTAPPGRNYTVRSFENGRMTVDFVVHPGGVAGEWALHASIGDVILITRPRCWYEPPADAKWVLAAADLTGLPALARIIEECAVDGPAVYALVETVDADDLAALPATRCNARSVDASIGTGNGVAPGALVDLIAAKLPELAELGTGYVWYSGEAAQSRAVRKLMRKEHNWPLTHVQSVGYWRADAEHWNETFEKVGGDQLVQVYFEAIEKGLSNAEASEILDEEYEKAGL</sequence>
<dbReference type="SUPFAM" id="SSF63380">
    <property type="entry name" value="Riboflavin synthase domain-like"/>
    <property type="match status" value="1"/>
</dbReference>
<dbReference type="InterPro" id="IPR039261">
    <property type="entry name" value="FNR_nucleotide-bd"/>
</dbReference>
<dbReference type="InterPro" id="IPR017927">
    <property type="entry name" value="FAD-bd_FR_type"/>
</dbReference>
<comment type="caution">
    <text evidence="2">The sequence shown here is derived from an EMBL/GenBank/DDBJ whole genome shotgun (WGS) entry which is preliminary data.</text>
</comment>
<dbReference type="Gene3D" id="2.40.30.10">
    <property type="entry name" value="Translation factors"/>
    <property type="match status" value="1"/>
</dbReference>
<dbReference type="InterPro" id="IPR039374">
    <property type="entry name" value="SIP_fam"/>
</dbReference>
<dbReference type="RefSeq" id="WP_307244364.1">
    <property type="nucleotide sequence ID" value="NZ_JAUSQZ010000001.1"/>
</dbReference>
<feature type="domain" description="FAD-binding FR-type" evidence="1">
    <location>
        <begin position="6"/>
        <end position="129"/>
    </location>
</feature>
<dbReference type="Pfam" id="PF08021">
    <property type="entry name" value="FAD_binding_9"/>
    <property type="match status" value="1"/>
</dbReference>
<proteinExistence type="predicted"/>
<dbReference type="PANTHER" id="PTHR30157">
    <property type="entry name" value="FERRIC REDUCTASE, NADPH-DEPENDENT"/>
    <property type="match status" value="1"/>
</dbReference>
<evidence type="ECO:0000313" key="3">
    <source>
        <dbReference type="Proteomes" id="UP001235712"/>
    </source>
</evidence>
<protein>
    <submittedName>
        <fullName evidence="2">NADPH-dependent ferric siderophore reductase</fullName>
    </submittedName>
</protein>
<keyword evidence="3" id="KW-1185">Reference proteome</keyword>
<reference evidence="2 3" key="1">
    <citation type="submission" date="2023-07" db="EMBL/GenBank/DDBJ databases">
        <title>Sequencing the genomes of 1000 actinobacteria strains.</title>
        <authorList>
            <person name="Klenk H.-P."/>
        </authorList>
    </citation>
    <scope>NUCLEOTIDE SEQUENCE [LARGE SCALE GENOMIC DNA]</scope>
    <source>
        <strain evidence="2 3">DSM 44388</strain>
    </source>
</reference>
<dbReference type="EMBL" id="JAUSQZ010000001">
    <property type="protein sequence ID" value="MDP9827824.1"/>
    <property type="molecule type" value="Genomic_DNA"/>
</dbReference>
<evidence type="ECO:0000313" key="2">
    <source>
        <dbReference type="EMBL" id="MDP9827824.1"/>
    </source>
</evidence>
<name>A0ABT9P561_9ACTN</name>
<accession>A0ABT9P561</accession>
<organism evidence="2 3">
    <name type="scientific">Kineosporia succinea</name>
    <dbReference type="NCBI Taxonomy" id="84632"/>
    <lineage>
        <taxon>Bacteria</taxon>
        <taxon>Bacillati</taxon>
        <taxon>Actinomycetota</taxon>
        <taxon>Actinomycetes</taxon>
        <taxon>Kineosporiales</taxon>
        <taxon>Kineosporiaceae</taxon>
        <taxon>Kineosporia</taxon>
    </lineage>
</organism>
<dbReference type="InterPro" id="IPR017938">
    <property type="entry name" value="Riboflavin_synthase-like_b-brl"/>
</dbReference>
<dbReference type="Gene3D" id="3.40.50.80">
    <property type="entry name" value="Nucleotide-binding domain of ferredoxin-NADP reductase (FNR) module"/>
    <property type="match status" value="1"/>
</dbReference>
<dbReference type="PROSITE" id="PS51384">
    <property type="entry name" value="FAD_FR"/>
    <property type="match status" value="1"/>
</dbReference>
<dbReference type="Proteomes" id="UP001235712">
    <property type="component" value="Unassembled WGS sequence"/>
</dbReference>
<gene>
    <name evidence="2" type="ORF">J2S57_003573</name>
</gene>
<dbReference type="Pfam" id="PF04954">
    <property type="entry name" value="SIP"/>
    <property type="match status" value="1"/>
</dbReference>
<evidence type="ECO:0000259" key="1">
    <source>
        <dbReference type="PROSITE" id="PS51384"/>
    </source>
</evidence>
<dbReference type="CDD" id="cd06193">
    <property type="entry name" value="siderophore_interacting"/>
    <property type="match status" value="1"/>
</dbReference>